<comment type="caution">
    <text evidence="9">The sequence shown here is derived from an EMBL/GenBank/DDBJ whole genome shotgun (WGS) entry which is preliminary data.</text>
</comment>
<evidence type="ECO:0000256" key="2">
    <source>
        <dbReference type="ARBA" id="ARBA00023015"/>
    </source>
</evidence>
<name>A0ABV3WN73_9HYPH</name>
<comment type="similarity">
    <text evidence="1 6">Belongs to the sigma-70 factor family. ECF subfamily.</text>
</comment>
<sequence length="212" mass="24087">MHEAHNHIGEKPGWSVATHRRLSVVNSEEIPPAPAAAEFVEMLLSVATRKDRQAFAALFRHFGPRLKTFFMRGAMSAGLAEDLVQETMLTVWRKASYFDPARAGVATWIFTIARNRRIDHLRRQRDPASLPFDPPEMPPSQEEVFVVTERDTRIRSALAGLSEEQQTILRMAYFSEKSQSEIAEELGIPLGTVKSRTRLAMNRLRTLLEDET</sequence>
<evidence type="ECO:0000313" key="9">
    <source>
        <dbReference type="EMBL" id="MEX4006091.1"/>
    </source>
</evidence>
<dbReference type="InterPro" id="IPR013324">
    <property type="entry name" value="RNA_pol_sigma_r3/r4-like"/>
</dbReference>
<keyword evidence="3 6" id="KW-0731">Sigma factor</keyword>
<dbReference type="InterPro" id="IPR007627">
    <property type="entry name" value="RNA_pol_sigma70_r2"/>
</dbReference>
<evidence type="ECO:0000256" key="6">
    <source>
        <dbReference type="RuleBase" id="RU000716"/>
    </source>
</evidence>
<dbReference type="NCBIfam" id="TIGR02937">
    <property type="entry name" value="sigma70-ECF"/>
    <property type="match status" value="1"/>
</dbReference>
<keyword evidence="2 6" id="KW-0805">Transcription regulation</keyword>
<keyword evidence="10" id="KW-1185">Reference proteome</keyword>
<organism evidence="9 10">
    <name type="scientific">Neoaquamicrobium sediminum</name>
    <dbReference type="NCBI Taxonomy" id="1849104"/>
    <lineage>
        <taxon>Bacteria</taxon>
        <taxon>Pseudomonadati</taxon>
        <taxon>Pseudomonadota</taxon>
        <taxon>Alphaproteobacteria</taxon>
        <taxon>Hyphomicrobiales</taxon>
        <taxon>Phyllobacteriaceae</taxon>
        <taxon>Neoaquamicrobium</taxon>
    </lineage>
</organism>
<dbReference type="SUPFAM" id="SSF88659">
    <property type="entry name" value="Sigma3 and sigma4 domains of RNA polymerase sigma factors"/>
    <property type="match status" value="1"/>
</dbReference>
<feature type="domain" description="RNA polymerase sigma-70 region 4" evidence="8">
    <location>
        <begin position="157"/>
        <end position="205"/>
    </location>
</feature>
<accession>A0ABV3WN73</accession>
<dbReference type="SUPFAM" id="SSF88946">
    <property type="entry name" value="Sigma2 domain of RNA polymerase sigma factors"/>
    <property type="match status" value="1"/>
</dbReference>
<proteinExistence type="inferred from homology"/>
<feature type="domain" description="RNA polymerase sigma-70 region 2" evidence="7">
    <location>
        <begin position="58"/>
        <end position="125"/>
    </location>
</feature>
<dbReference type="EMBL" id="JAZHFV010000001">
    <property type="protein sequence ID" value="MEX4006091.1"/>
    <property type="molecule type" value="Genomic_DNA"/>
</dbReference>
<dbReference type="CDD" id="cd06171">
    <property type="entry name" value="Sigma70_r4"/>
    <property type="match status" value="1"/>
</dbReference>
<dbReference type="RefSeq" id="WP_368801458.1">
    <property type="nucleotide sequence ID" value="NZ_CBDDTD010000001.1"/>
</dbReference>
<evidence type="ECO:0000256" key="1">
    <source>
        <dbReference type="ARBA" id="ARBA00010641"/>
    </source>
</evidence>
<evidence type="ECO:0000313" key="10">
    <source>
        <dbReference type="Proteomes" id="UP001559025"/>
    </source>
</evidence>
<dbReference type="PROSITE" id="PS01063">
    <property type="entry name" value="SIGMA70_ECF"/>
    <property type="match status" value="1"/>
</dbReference>
<evidence type="ECO:0000259" key="7">
    <source>
        <dbReference type="Pfam" id="PF04542"/>
    </source>
</evidence>
<dbReference type="InterPro" id="IPR007630">
    <property type="entry name" value="RNA_pol_sigma70_r4"/>
</dbReference>
<dbReference type="InterPro" id="IPR013325">
    <property type="entry name" value="RNA_pol_sigma_r2"/>
</dbReference>
<protein>
    <recommendedName>
        <fullName evidence="6">RNA polymerase sigma factor</fullName>
    </recommendedName>
</protein>
<dbReference type="InterPro" id="IPR000838">
    <property type="entry name" value="RNA_pol_sigma70_ECF_CS"/>
</dbReference>
<dbReference type="PANTHER" id="PTHR43133:SF62">
    <property type="entry name" value="RNA POLYMERASE SIGMA FACTOR SIGZ"/>
    <property type="match status" value="1"/>
</dbReference>
<evidence type="ECO:0000256" key="4">
    <source>
        <dbReference type="ARBA" id="ARBA00023125"/>
    </source>
</evidence>
<dbReference type="Gene3D" id="1.10.1740.10">
    <property type="match status" value="1"/>
</dbReference>
<dbReference type="InterPro" id="IPR036388">
    <property type="entry name" value="WH-like_DNA-bd_sf"/>
</dbReference>
<dbReference type="InterPro" id="IPR039425">
    <property type="entry name" value="RNA_pol_sigma-70-like"/>
</dbReference>
<gene>
    <name evidence="9" type="ORF">V1479_02180</name>
</gene>
<evidence type="ECO:0000256" key="3">
    <source>
        <dbReference type="ARBA" id="ARBA00023082"/>
    </source>
</evidence>
<evidence type="ECO:0000259" key="8">
    <source>
        <dbReference type="Pfam" id="PF04545"/>
    </source>
</evidence>
<evidence type="ECO:0000256" key="5">
    <source>
        <dbReference type="ARBA" id="ARBA00023163"/>
    </source>
</evidence>
<dbReference type="Proteomes" id="UP001559025">
    <property type="component" value="Unassembled WGS sequence"/>
</dbReference>
<dbReference type="PANTHER" id="PTHR43133">
    <property type="entry name" value="RNA POLYMERASE ECF-TYPE SIGMA FACTO"/>
    <property type="match status" value="1"/>
</dbReference>
<dbReference type="Gene3D" id="1.10.10.10">
    <property type="entry name" value="Winged helix-like DNA-binding domain superfamily/Winged helix DNA-binding domain"/>
    <property type="match status" value="1"/>
</dbReference>
<keyword evidence="5 6" id="KW-0804">Transcription</keyword>
<dbReference type="Pfam" id="PF04545">
    <property type="entry name" value="Sigma70_r4"/>
    <property type="match status" value="1"/>
</dbReference>
<dbReference type="Pfam" id="PF04542">
    <property type="entry name" value="Sigma70_r2"/>
    <property type="match status" value="1"/>
</dbReference>
<keyword evidence="4 6" id="KW-0238">DNA-binding</keyword>
<reference evidence="9 10" key="1">
    <citation type="submission" date="2024-01" db="EMBL/GenBank/DDBJ databases">
        <title>New evidence supports the origin of RcGTA from prophage.</title>
        <authorList>
            <person name="Xu Y."/>
            <person name="Liu B."/>
            <person name="Chen F."/>
        </authorList>
    </citation>
    <scope>NUCLEOTIDE SEQUENCE [LARGE SCALE GENOMIC DNA]</scope>
    <source>
        <strain evidence="9 10">CBW1107-2</strain>
    </source>
</reference>
<dbReference type="InterPro" id="IPR014284">
    <property type="entry name" value="RNA_pol_sigma-70_dom"/>
</dbReference>